<keyword evidence="3" id="KW-1185">Reference proteome</keyword>
<accession>A0ABQ8L1E6</accession>
<dbReference type="EMBL" id="JACTAM010002606">
    <property type="protein sequence ID" value="KAI2644194.1"/>
    <property type="molecule type" value="Genomic_DNA"/>
</dbReference>
<dbReference type="Gene3D" id="3.40.50.300">
    <property type="entry name" value="P-loop containing nucleotide triphosphate hydrolases"/>
    <property type="match status" value="3"/>
</dbReference>
<evidence type="ECO:0000313" key="3">
    <source>
        <dbReference type="Proteomes" id="UP000830375"/>
    </source>
</evidence>
<evidence type="ECO:0000256" key="1">
    <source>
        <dbReference type="SAM" id="MobiDB-lite"/>
    </source>
</evidence>
<organism evidence="2 3">
    <name type="scientific">Labeo rohita</name>
    <name type="common">Indian major carp</name>
    <name type="synonym">Cyprinus rohita</name>
    <dbReference type="NCBI Taxonomy" id="84645"/>
    <lineage>
        <taxon>Eukaryota</taxon>
        <taxon>Metazoa</taxon>
        <taxon>Chordata</taxon>
        <taxon>Craniata</taxon>
        <taxon>Vertebrata</taxon>
        <taxon>Euteleostomi</taxon>
        <taxon>Actinopterygii</taxon>
        <taxon>Neopterygii</taxon>
        <taxon>Teleostei</taxon>
        <taxon>Ostariophysi</taxon>
        <taxon>Cypriniformes</taxon>
        <taxon>Cyprinidae</taxon>
        <taxon>Labeoninae</taxon>
        <taxon>Labeonini</taxon>
        <taxon>Labeo</taxon>
    </lineage>
</organism>
<feature type="region of interest" description="Disordered" evidence="1">
    <location>
        <begin position="371"/>
        <end position="394"/>
    </location>
</feature>
<gene>
    <name evidence="2" type="ORF">H4Q32_029485</name>
</gene>
<dbReference type="PANTHER" id="PTHR14241">
    <property type="entry name" value="INTERFERON-INDUCED PROTEIN 44"/>
    <property type="match status" value="1"/>
</dbReference>
<dbReference type="SUPFAM" id="SSF52540">
    <property type="entry name" value="P-loop containing nucleoside triphosphate hydrolases"/>
    <property type="match status" value="4"/>
</dbReference>
<dbReference type="InterPro" id="IPR027417">
    <property type="entry name" value="P-loop_NTPase"/>
</dbReference>
<sequence length="1827" mass="205114">MSNAFVFCFNRQKEDLKEKLENLCFSNPDVSDIKILVAGQIGAGNAFQGRISSRALVNSAAGFDQSFTKNVAQRIHHQKWGKKTLPYVFKDVMGLEPDVLKGSQTEDIINAVIGNVKDGYKFNMEQPLTHKDQHHSCAPELSDLTFCLVYIIDANTVQFTDDRLIDKLKVIRQRISDKAGQIGAGKSSFINSVESAFQGWISSRALVNSAENADPHLSVVSILANHMRTSLDFFDILLVDNIKYKLQFCNKGHRVYVDQFGSLGIYTFQQTLQQISLRKLFNLYIFTAFPVGIPQVVVMTKVDEACPLVQKNLRKVYTSKEKNHTYLIYCNITVCPCLLQLFIKHPQFSYWSGPFVLTDTREIKIVSLKQTPQPATVRSPSNTLDPHKSDPLPALPADHGCMPSPCEELITNVQGNKYDADWPDPPPWPITGDPQPQAVSSEPVINLLDKMMSEAQVLKQAAGSKSRPLVGHTQSPPMVKDGPPTAKTSRMLPGHSSLRASPAYNSEQYKSYLQGEPAAISQPYLPMRAHTRAVIDSRHQIPPPSEPAYRGLMPLAVLGNISIAAQLDEGHRVAVCDIIMCHAKEWFSFTKHLVSATLLQGDLFPQHHKMFPDSALDTTNARLKTELSLIYSNEEFQSCCGALALFQVLMENNLQDTFTETECSPSFWTCYEELLFLNGGFIICVELDKPWREFSWGQNEALKEKLKNFSLSNPDVKNIKILIAGQIGAGKSSFINSVDSAFQGRITCRALVNSSAGDSQSFTQRLKGFTIRSGGKKLPFIFKDIMGLEPEALAGSQTEDIINAVFGHIKDGYKLNREQALNYNDQHYTCDPELSDQSFCLVYVIDANTVQFTDDRLIGKLKIIRQRISDKGIPQVIVMTKVDEACPLVKNDLRKIYKSKKIKEKMELCSAKVGVPMSHIFPVMSYHDEINTNDDADVLILKAFEQIVLIANDRLEDSELDKPWREFSWGISSKLFANVFGLDLQLKGFTIRSGEKKLPFIFKDIMGLEPEALAGSQTEDIINAVFGHVKDGYKFNQEEALSCNDIRYTSDPNLSDQSFCMVYVIAADTVQFTDDRLIDKLKKIRQRISDEGIPQVIVMTKVDEACPLVKNDLRKIYKSKKIKENMDLCSSKVGVPMNHIFPVKNYHDEIDTNDDTDILILKAFEQIVQLANDKLEDNYRKCVWSLNVGHVTNIACKTESENELELEKPWRDFDWMQKEMLKKRLTEFCLSDPNMQYIGILVAGQVGAGKSSFINSVNNVFQGRITSLALADSCSGSSSSFTKQYETYCIKNGSSGGLLPFVFRDIMGLEPDKLSGSAPEDIVNAVFGHVREQYKFNPKSPLTLENEYFNSDPILSEKALCLVYILDADTVHFTDDRLIEKLQTVRQRISEKGIPQVIVMTKVDEACPLVQNDLRKVYSSKKIKEKMELCSAKVGVPLNHIFPVKNYSYEIDTNDDVDVMILKALDQIMHLANDRLEIMQGICALCSTKVGVPINHIVPVKNYHDELVTNDDTDVLILKALGQVVQIASDRLEDSGEKIRNGIETIKRDPKNRTRDINKRQKEALKSRLESFTPSNSDVTNIKILVAGQIGAGKSSFINSVICAFQGEIVCEVLADSSASAASHSFTRRLKAHRIRSANADLPFEICDIIGLEPDNISERKPDDIVKAIYGQLKDGYKFSEEDSLTSNNEHYSETPSLSDQAFCLVYIIDANTFALCKDELIVQKLRNIRQKISENGIPQVIVMTKVDEACPLVQNDLRKIYKSKTIKERMELCSTKVGVPMSHIFPVKNYHDEIDTDEDVDVLILKAFDQIVRSANGRLRCGAYNL</sequence>
<reference evidence="2 3" key="1">
    <citation type="submission" date="2022-01" db="EMBL/GenBank/DDBJ databases">
        <title>A high-quality chromosome-level genome assembly of rohu carp, Labeo rohita.</title>
        <authorList>
            <person name="Arick M.A. II"/>
            <person name="Hsu C.-Y."/>
            <person name="Magbanua Z."/>
            <person name="Pechanova O."/>
            <person name="Grover C."/>
            <person name="Miller E."/>
            <person name="Thrash A."/>
            <person name="Ezzel L."/>
            <person name="Alam S."/>
            <person name="Benzie J."/>
            <person name="Hamilton M."/>
            <person name="Karsi A."/>
            <person name="Lawrence M.L."/>
            <person name="Peterson D.G."/>
        </authorList>
    </citation>
    <scope>NUCLEOTIDE SEQUENCE [LARGE SCALE GENOMIC DNA]</scope>
    <source>
        <strain evidence="3">BAU-BD-2019</strain>
        <tissue evidence="2">Blood</tissue>
    </source>
</reference>
<name>A0ABQ8L1E6_LABRO</name>
<feature type="compositionally biased region" description="Polar residues" evidence="1">
    <location>
        <begin position="371"/>
        <end position="384"/>
    </location>
</feature>
<feature type="region of interest" description="Disordered" evidence="1">
    <location>
        <begin position="460"/>
        <end position="501"/>
    </location>
</feature>
<dbReference type="CDD" id="cd00882">
    <property type="entry name" value="Ras_like_GTPase"/>
    <property type="match status" value="1"/>
</dbReference>
<protein>
    <submittedName>
        <fullName evidence="2">Interferon-induced protein 44</fullName>
    </submittedName>
</protein>
<evidence type="ECO:0000313" key="2">
    <source>
        <dbReference type="EMBL" id="KAI2644194.1"/>
    </source>
</evidence>
<dbReference type="Proteomes" id="UP000830375">
    <property type="component" value="Unassembled WGS sequence"/>
</dbReference>
<proteinExistence type="predicted"/>
<comment type="caution">
    <text evidence="2">The sequence shown here is derived from an EMBL/GenBank/DDBJ whole genome shotgun (WGS) entry which is preliminary data.</text>
</comment>
<dbReference type="PANTHER" id="PTHR14241:SF1">
    <property type="entry name" value="INTERFERON-INDUCED PROTEIN 44-RELATED"/>
    <property type="match status" value="1"/>
</dbReference>